<comment type="caution">
    <text evidence="9">The sequence shown here is derived from an EMBL/GenBank/DDBJ whole genome shotgun (WGS) entry which is preliminary data.</text>
</comment>
<evidence type="ECO:0000256" key="5">
    <source>
        <dbReference type="ARBA" id="ARBA00022963"/>
    </source>
</evidence>
<dbReference type="InterPro" id="IPR016090">
    <property type="entry name" value="PLA2-like_dom"/>
</dbReference>
<gene>
    <name evidence="9" type="primary">X975_07958</name>
    <name evidence="9" type="ORF">TNIN_135951</name>
</gene>
<protein>
    <recommendedName>
        <fullName evidence="8">Phospholipase A2-like central domain-containing protein</fullName>
    </recommendedName>
</protein>
<dbReference type="GO" id="GO:0050482">
    <property type="term" value="P:arachidonate secretion"/>
    <property type="evidence" value="ECO:0007669"/>
    <property type="project" value="InterPro"/>
</dbReference>
<evidence type="ECO:0000313" key="10">
    <source>
        <dbReference type="Proteomes" id="UP000886998"/>
    </source>
</evidence>
<feature type="signal peptide" evidence="7">
    <location>
        <begin position="1"/>
        <end position="28"/>
    </location>
</feature>
<accession>A0A8X6XBV1</accession>
<evidence type="ECO:0000313" key="9">
    <source>
        <dbReference type="EMBL" id="GFY50858.1"/>
    </source>
</evidence>
<evidence type="ECO:0000256" key="2">
    <source>
        <dbReference type="ARBA" id="ARBA00001913"/>
    </source>
</evidence>
<dbReference type="GO" id="GO:0006644">
    <property type="term" value="P:phospholipid metabolic process"/>
    <property type="evidence" value="ECO:0007669"/>
    <property type="project" value="InterPro"/>
</dbReference>
<keyword evidence="5" id="KW-0442">Lipid degradation</keyword>
<evidence type="ECO:0000256" key="4">
    <source>
        <dbReference type="ARBA" id="ARBA00022837"/>
    </source>
</evidence>
<keyword evidence="10" id="KW-1185">Reference proteome</keyword>
<dbReference type="AlphaFoldDB" id="A0A8X6XBV1"/>
<sequence>MFHLNKQNTWYLKVPIVTICLLMLRCQCKVEESLYRQVRLLDGSTRNLLSDGKVIVLTSVDRSGNLQECSVLKDNSTIPKQLFKEVVASHGRSDVQFRMVSLDVRKLGRKCRKYTRDLKRKPEKEPSEAEREFLKRLIMDETIAGTKWCSRQAKPRYLKGLGEKYTLDKCCQEFHSSPDIIPPFTFRHHYLNALPWPIASCETSERLKRCLSEEGSPDAKSFTETLFSRIHSLNDSDLIRGVTVTSRFFLKIRRRNQKQSRHVNEPLHLSPTLMSVCRLKLCIQTDAISGLSVGAK</sequence>
<organism evidence="9 10">
    <name type="scientific">Trichonephila inaurata madagascariensis</name>
    <dbReference type="NCBI Taxonomy" id="2747483"/>
    <lineage>
        <taxon>Eukaryota</taxon>
        <taxon>Metazoa</taxon>
        <taxon>Ecdysozoa</taxon>
        <taxon>Arthropoda</taxon>
        <taxon>Chelicerata</taxon>
        <taxon>Arachnida</taxon>
        <taxon>Araneae</taxon>
        <taxon>Araneomorphae</taxon>
        <taxon>Entelegynae</taxon>
        <taxon>Araneoidea</taxon>
        <taxon>Nephilidae</taxon>
        <taxon>Trichonephila</taxon>
        <taxon>Trichonephila inaurata</taxon>
    </lineage>
</organism>
<name>A0A8X6XBV1_9ARAC</name>
<keyword evidence="4" id="KW-0106">Calcium</keyword>
<comment type="cofactor">
    <cofactor evidence="2">
        <name>Ca(2+)</name>
        <dbReference type="ChEBI" id="CHEBI:29108"/>
    </cofactor>
</comment>
<comment type="catalytic activity">
    <reaction evidence="1">
        <text>a 1,2-diacyl-sn-glycero-3-phosphocholine + H2O = a 1-acyl-sn-glycero-3-phosphocholine + a fatty acid + H(+)</text>
        <dbReference type="Rhea" id="RHEA:15801"/>
        <dbReference type="ChEBI" id="CHEBI:15377"/>
        <dbReference type="ChEBI" id="CHEBI:15378"/>
        <dbReference type="ChEBI" id="CHEBI:28868"/>
        <dbReference type="ChEBI" id="CHEBI:57643"/>
        <dbReference type="ChEBI" id="CHEBI:58168"/>
        <dbReference type="EC" id="3.1.1.4"/>
    </reaction>
</comment>
<keyword evidence="6" id="KW-0443">Lipid metabolism</keyword>
<dbReference type="GO" id="GO:0016042">
    <property type="term" value="P:lipid catabolic process"/>
    <property type="evidence" value="ECO:0007669"/>
    <property type="project" value="UniProtKB-KW"/>
</dbReference>
<dbReference type="GO" id="GO:0004623">
    <property type="term" value="F:phospholipase A2 activity"/>
    <property type="evidence" value="ECO:0007669"/>
    <property type="project" value="UniProtKB-EC"/>
</dbReference>
<evidence type="ECO:0000256" key="1">
    <source>
        <dbReference type="ARBA" id="ARBA00001604"/>
    </source>
</evidence>
<dbReference type="Gene3D" id="1.20.90.10">
    <property type="entry name" value="Phospholipase A2 domain"/>
    <property type="match status" value="1"/>
</dbReference>
<dbReference type="Pfam" id="PF05826">
    <property type="entry name" value="Phospholip_A2_2"/>
    <property type="match status" value="1"/>
</dbReference>
<evidence type="ECO:0000259" key="8">
    <source>
        <dbReference type="Pfam" id="PF05826"/>
    </source>
</evidence>
<dbReference type="InterPro" id="IPR036444">
    <property type="entry name" value="PLipase_A2_dom_sf"/>
</dbReference>
<evidence type="ECO:0000256" key="3">
    <source>
        <dbReference type="ARBA" id="ARBA00022801"/>
    </source>
</evidence>
<dbReference type="Proteomes" id="UP000886998">
    <property type="component" value="Unassembled WGS sequence"/>
</dbReference>
<feature type="chain" id="PRO_5036471746" description="Phospholipase A2-like central domain-containing protein" evidence="7">
    <location>
        <begin position="29"/>
        <end position="296"/>
    </location>
</feature>
<keyword evidence="3" id="KW-0378">Hydrolase</keyword>
<proteinExistence type="predicted"/>
<keyword evidence="7" id="KW-0732">Signal</keyword>
<evidence type="ECO:0000256" key="6">
    <source>
        <dbReference type="ARBA" id="ARBA00023098"/>
    </source>
</evidence>
<dbReference type="PANTHER" id="PTHR12253">
    <property type="entry name" value="RH14732P"/>
    <property type="match status" value="1"/>
</dbReference>
<evidence type="ECO:0000256" key="7">
    <source>
        <dbReference type="SAM" id="SignalP"/>
    </source>
</evidence>
<reference evidence="9" key="1">
    <citation type="submission" date="2020-08" db="EMBL/GenBank/DDBJ databases">
        <title>Multicomponent nature underlies the extraordinary mechanical properties of spider dragline silk.</title>
        <authorList>
            <person name="Kono N."/>
            <person name="Nakamura H."/>
            <person name="Mori M."/>
            <person name="Yoshida Y."/>
            <person name="Ohtoshi R."/>
            <person name="Malay A.D."/>
            <person name="Moran D.A.P."/>
            <person name="Tomita M."/>
            <person name="Numata K."/>
            <person name="Arakawa K."/>
        </authorList>
    </citation>
    <scope>NUCLEOTIDE SEQUENCE</scope>
</reference>
<dbReference type="EMBL" id="BMAV01007764">
    <property type="protein sequence ID" value="GFY50858.1"/>
    <property type="molecule type" value="Genomic_DNA"/>
</dbReference>
<feature type="domain" description="Phospholipase A2-like central" evidence="8">
    <location>
        <begin position="143"/>
        <end position="228"/>
    </location>
</feature>